<feature type="transmembrane region" description="Helical" evidence="9">
    <location>
        <begin position="320"/>
        <end position="345"/>
    </location>
</feature>
<feature type="transmembrane region" description="Helical" evidence="9">
    <location>
        <begin position="260"/>
        <end position="278"/>
    </location>
</feature>
<dbReference type="Proteomes" id="UP001595462">
    <property type="component" value="Unassembled WGS sequence"/>
</dbReference>
<organism evidence="11 12">
    <name type="scientific">Salinisphaera aquimarina</name>
    <dbReference type="NCBI Taxonomy" id="2094031"/>
    <lineage>
        <taxon>Bacteria</taxon>
        <taxon>Pseudomonadati</taxon>
        <taxon>Pseudomonadota</taxon>
        <taxon>Gammaproteobacteria</taxon>
        <taxon>Salinisphaerales</taxon>
        <taxon>Salinisphaeraceae</taxon>
        <taxon>Salinisphaera</taxon>
    </lineage>
</organism>
<dbReference type="PROSITE" id="PS51202">
    <property type="entry name" value="RCK_C"/>
    <property type="match status" value="1"/>
</dbReference>
<keyword evidence="6 9" id="KW-1133">Transmembrane helix</keyword>
<keyword evidence="4" id="KW-0633">Potassium transport</keyword>
<proteinExistence type="predicted"/>
<feature type="transmembrane region" description="Helical" evidence="9">
    <location>
        <begin position="357"/>
        <end position="377"/>
    </location>
</feature>
<dbReference type="InterPro" id="IPR003148">
    <property type="entry name" value="RCK_N"/>
</dbReference>
<feature type="transmembrane region" description="Helical" evidence="9">
    <location>
        <begin position="195"/>
        <end position="216"/>
    </location>
</feature>
<dbReference type="Pfam" id="PF00999">
    <property type="entry name" value="Na_H_Exchanger"/>
    <property type="match status" value="1"/>
</dbReference>
<keyword evidence="12" id="KW-1185">Reference proteome</keyword>
<feature type="transmembrane region" description="Helical" evidence="9">
    <location>
        <begin position="63"/>
        <end position="84"/>
    </location>
</feature>
<dbReference type="Pfam" id="PF02254">
    <property type="entry name" value="TrkA_N"/>
    <property type="match status" value="1"/>
</dbReference>
<evidence type="ECO:0000256" key="9">
    <source>
        <dbReference type="SAM" id="Phobius"/>
    </source>
</evidence>
<evidence type="ECO:0000256" key="4">
    <source>
        <dbReference type="ARBA" id="ARBA00022538"/>
    </source>
</evidence>
<keyword evidence="5 9" id="KW-0812">Transmembrane</keyword>
<dbReference type="InterPro" id="IPR006037">
    <property type="entry name" value="RCK_C"/>
</dbReference>
<feature type="transmembrane region" description="Helical" evidence="9">
    <location>
        <begin position="6"/>
        <end position="25"/>
    </location>
</feature>
<feature type="transmembrane region" description="Helical" evidence="9">
    <location>
        <begin position="228"/>
        <end position="254"/>
    </location>
</feature>
<evidence type="ECO:0000256" key="7">
    <source>
        <dbReference type="ARBA" id="ARBA00023065"/>
    </source>
</evidence>
<protein>
    <submittedName>
        <fullName evidence="11">Monovalent cation:proton antiporter family protein</fullName>
    </submittedName>
</protein>
<evidence type="ECO:0000256" key="5">
    <source>
        <dbReference type="ARBA" id="ARBA00022692"/>
    </source>
</evidence>
<dbReference type="Pfam" id="PF02080">
    <property type="entry name" value="TrkA_C"/>
    <property type="match status" value="1"/>
</dbReference>
<feature type="domain" description="RCK C-terminal" evidence="10">
    <location>
        <begin position="534"/>
        <end position="619"/>
    </location>
</feature>
<feature type="transmembrane region" description="Helical" evidence="9">
    <location>
        <begin position="290"/>
        <end position="308"/>
    </location>
</feature>
<gene>
    <name evidence="11" type="ORF">ACFOSU_18145</name>
</gene>
<feature type="transmembrane region" description="Helical" evidence="9">
    <location>
        <begin position="105"/>
        <end position="126"/>
    </location>
</feature>
<feature type="transmembrane region" description="Helical" evidence="9">
    <location>
        <begin position="166"/>
        <end position="189"/>
    </location>
</feature>
<keyword evidence="3" id="KW-0050">Antiport</keyword>
<dbReference type="SUPFAM" id="SSF116726">
    <property type="entry name" value="TrkA C-terminal domain-like"/>
    <property type="match status" value="1"/>
</dbReference>
<keyword evidence="2" id="KW-0813">Transport</keyword>
<feature type="transmembrane region" description="Helical" evidence="9">
    <location>
        <begin position="383"/>
        <end position="404"/>
    </location>
</feature>
<dbReference type="InterPro" id="IPR036291">
    <property type="entry name" value="NAD(P)-bd_dom_sf"/>
</dbReference>
<dbReference type="PANTHER" id="PTHR43562">
    <property type="entry name" value="NAPA-TYPE SODIUM/HYDROGEN ANTIPORTER"/>
    <property type="match status" value="1"/>
</dbReference>
<dbReference type="EMBL" id="JBHRSS010000008">
    <property type="protein sequence ID" value="MFC3105795.1"/>
    <property type="molecule type" value="Genomic_DNA"/>
</dbReference>
<dbReference type="InterPro" id="IPR006153">
    <property type="entry name" value="Cation/H_exchanger_TM"/>
</dbReference>
<comment type="caution">
    <text evidence="11">The sequence shown here is derived from an EMBL/GenBank/DDBJ whole genome shotgun (WGS) entry which is preliminary data.</text>
</comment>
<evidence type="ECO:0000259" key="10">
    <source>
        <dbReference type="PROSITE" id="PS51202"/>
    </source>
</evidence>
<evidence type="ECO:0000256" key="3">
    <source>
        <dbReference type="ARBA" id="ARBA00022449"/>
    </source>
</evidence>
<keyword evidence="4" id="KW-0630">Potassium</keyword>
<reference evidence="12" key="1">
    <citation type="journal article" date="2019" name="Int. J. Syst. Evol. Microbiol.">
        <title>The Global Catalogue of Microorganisms (GCM) 10K type strain sequencing project: providing services to taxonomists for standard genome sequencing and annotation.</title>
        <authorList>
            <consortium name="The Broad Institute Genomics Platform"/>
            <consortium name="The Broad Institute Genome Sequencing Center for Infectious Disease"/>
            <person name="Wu L."/>
            <person name="Ma J."/>
        </authorList>
    </citation>
    <scope>NUCLEOTIDE SEQUENCE [LARGE SCALE GENOMIC DNA]</scope>
    <source>
        <strain evidence="12">KCTC 52640</strain>
    </source>
</reference>
<accession>A0ABV7EWT1</accession>
<feature type="transmembrane region" description="Helical" evidence="9">
    <location>
        <begin position="132"/>
        <end position="154"/>
    </location>
</feature>
<evidence type="ECO:0000313" key="12">
    <source>
        <dbReference type="Proteomes" id="UP001595462"/>
    </source>
</evidence>
<dbReference type="SUPFAM" id="SSF51735">
    <property type="entry name" value="NAD(P)-binding Rossmann-fold domains"/>
    <property type="match status" value="1"/>
</dbReference>
<dbReference type="InterPro" id="IPR036721">
    <property type="entry name" value="RCK_C_sf"/>
</dbReference>
<keyword evidence="8 9" id="KW-0472">Membrane</keyword>
<keyword evidence="7" id="KW-0406">Ion transport</keyword>
<dbReference type="Gene3D" id="1.20.1530.20">
    <property type="match status" value="1"/>
</dbReference>
<dbReference type="PANTHER" id="PTHR43562:SF1">
    <property type="entry name" value="NA(+)_H(+) ANTIPORTER YJBQ-RELATED"/>
    <property type="match status" value="1"/>
</dbReference>
<feature type="transmembrane region" description="Helical" evidence="9">
    <location>
        <begin position="32"/>
        <end position="51"/>
    </location>
</feature>
<evidence type="ECO:0000256" key="1">
    <source>
        <dbReference type="ARBA" id="ARBA00004141"/>
    </source>
</evidence>
<dbReference type="Gene3D" id="3.40.50.720">
    <property type="entry name" value="NAD(P)-binding Rossmann-like Domain"/>
    <property type="match status" value="1"/>
</dbReference>
<name>A0ABV7EWT1_9GAMM</name>
<evidence type="ECO:0000256" key="8">
    <source>
        <dbReference type="ARBA" id="ARBA00023136"/>
    </source>
</evidence>
<evidence type="ECO:0000256" key="6">
    <source>
        <dbReference type="ARBA" id="ARBA00022989"/>
    </source>
</evidence>
<dbReference type="Gene3D" id="3.30.70.1450">
    <property type="entry name" value="Regulator of K+ conductance, C-terminal domain"/>
    <property type="match status" value="1"/>
</dbReference>
<dbReference type="InterPro" id="IPR038770">
    <property type="entry name" value="Na+/solute_symporter_sf"/>
</dbReference>
<sequence>MPGSELSFVPLLVVIALSFIVPVALSPVRRLGIPVVVGEIIAGIVVGKSGFDLVQQDFVLEVLSVFGFAYLMFLSGLEIDFSGLPSDRRGLRASRRRDRLLRNPFVLGGAMFVLTALCSLAAGFYLRWLGVVSQPFIMALVLSTTSLGVVAPVLKERGLVGSNTYGQTILVAAMIADFVTILLISGYVLMRGQGLTVDLLLILVLLLAFLATYRLAARFRGHLPAQRLMHALSTATSQIRVRGSMAVALVFIALAESLGIENIIGAFLAGVIISLLSGQESSVLREKLDAIGYGFLIPIFFIMVGVNFDLPALLASNSPWTMVALLTAIAFGVKFVGGLVFRAAFDWRETFAASALLSSRLSLIIAVATIGVQIGAISPALDAAIILVAIITCTLSPIAFARLAPRRHRTANRTLLVGSGHDVDPLARRLRRLGHDVETLTDIGPGADGDAASRGQVSERMRALHIKQTKTVIAMADTDADNLQICRIAREVYAVPKIVAWIRDPSLNQRFIDAGALVVNPAFSKLLILESMALGAHGFAQGPDDDPDQEIRVIKLQNSWLSGRELKQLGVPEGVSVLRIERRGAVLEPEPGTIAQANDSFTVSGPKEQVYSVARRFARRW</sequence>
<dbReference type="RefSeq" id="WP_380691329.1">
    <property type="nucleotide sequence ID" value="NZ_JBHRSS010000008.1"/>
</dbReference>
<comment type="subcellular location">
    <subcellularLocation>
        <location evidence="1">Membrane</location>
        <topology evidence="1">Multi-pass membrane protein</topology>
    </subcellularLocation>
</comment>
<evidence type="ECO:0000256" key="2">
    <source>
        <dbReference type="ARBA" id="ARBA00022448"/>
    </source>
</evidence>
<evidence type="ECO:0000313" key="11">
    <source>
        <dbReference type="EMBL" id="MFC3105795.1"/>
    </source>
</evidence>